<dbReference type="Pfam" id="PF14939">
    <property type="entry name" value="DCAF15_WD40"/>
    <property type="match status" value="1"/>
</dbReference>
<protein>
    <submittedName>
        <fullName evidence="3">DDB1 and CUL4 associated factor 15</fullName>
    </submittedName>
</protein>
<dbReference type="InterPro" id="IPR047319">
    <property type="entry name" value="DCAF15_C"/>
</dbReference>
<dbReference type="InterPro" id="IPR038914">
    <property type="entry name" value="DCAF15"/>
</dbReference>
<dbReference type="PANTHER" id="PTHR28541">
    <property type="entry name" value="DDB1- AND CUL4-ASSOCIATED FACTOR 15"/>
    <property type="match status" value="1"/>
</dbReference>
<dbReference type="InterPro" id="IPR032734">
    <property type="entry name" value="DCAF15_WD40"/>
</dbReference>
<dbReference type="EMBL" id="AP028922">
    <property type="protein sequence ID" value="BET02244.1"/>
    <property type="molecule type" value="Genomic_DNA"/>
</dbReference>
<gene>
    <name evidence="3" type="ORF">NTJ_15062</name>
</gene>
<reference evidence="3 4" key="1">
    <citation type="submission" date="2023-09" db="EMBL/GenBank/DDBJ databases">
        <title>Nesidiocoris tenuis whole genome shotgun sequence.</title>
        <authorList>
            <person name="Shibata T."/>
            <person name="Shimoda M."/>
            <person name="Kobayashi T."/>
            <person name="Uehara T."/>
        </authorList>
    </citation>
    <scope>NUCLEOTIDE SEQUENCE [LARGE SCALE GENOMIC DNA]</scope>
    <source>
        <strain evidence="3 4">Japan</strain>
    </source>
</reference>
<feature type="domain" description="DDB1- and CUL4-associated factor 15 WD40 repeat-containing" evidence="2">
    <location>
        <begin position="34"/>
        <end position="250"/>
    </location>
</feature>
<dbReference type="CDD" id="cd20917">
    <property type="entry name" value="DCAF15-NTD"/>
    <property type="match status" value="1"/>
</dbReference>
<proteinExistence type="predicted"/>
<evidence type="ECO:0000259" key="2">
    <source>
        <dbReference type="Pfam" id="PF14939"/>
    </source>
</evidence>
<dbReference type="PANTHER" id="PTHR28541:SF1">
    <property type="entry name" value="DDB1- AND CUL4-ASSOCIATED FACTOR 15"/>
    <property type="match status" value="1"/>
</dbReference>
<keyword evidence="4" id="KW-1185">Reference proteome</keyword>
<dbReference type="Proteomes" id="UP001307889">
    <property type="component" value="Chromosome 14"/>
</dbReference>
<name>A0ABN7BD62_9HEMI</name>
<dbReference type="CDD" id="cd20913">
    <property type="entry name" value="DCAF15-CTD"/>
    <property type="match status" value="1"/>
</dbReference>
<accession>A0ABN7BD62</accession>
<sequence>MSLRKYRGNLLQKLYNRQLFGEFVYGVPLSHEPSRQLFEKVPSRLVFRLRDTIPNLGNHILMGPTRCGQILLTYTYSADSTSDFSPTMPYRYRLHFWVFRPGRPAAKIGEVQLFDGAVVTQALDLGIAQWPNDNNRLLVYGTCNGLFSPDEWEWGSDPEKLSSTYITVTTLPCLTGCENCRAVAASFDEEEMAAGWESGIGLSCMRHGLTVHTHYTAPHVDTLDPEFSLAPDNRVILNTGAFLHALSVNVECSGRPLPSPSHSSSNIVVEPILNRLSHSFLHEWNYSTFVSEDWSCNMVQLFIDRTVETGMHWEMNQLPHSLRLALLKHVQKPYTTKCKLAKKGTNAKNCGDWVFSFLNPGANRPKQRWFSSTSRSHSVSLLNKSKSTRRPLDKAENVYDFMESDESSCEPKFKLYRRRCLADKMYEFRSDEECVMGSENIRPHEPSLNSNNEKVEMFENMGNITSPKKAEELPLPPPPPPIQLINKSLPALNPTLKAILADWDFGGVEVESDAEKREKVITTFMTGIGGKSKETSSSPPARRSDGKWSPLKPHNKKGQTVPVRSIQTRSMRQQQKPFELTDEMRNEMARGFGHQPVLKCTTKFTRRYIEVDQEITSTITDIEDDVSGSAFHCVLPITAHGSSYSQMEMIANAKATKLGIMCAVVRQESLDIEQLCFKAAQFICKMEGFRFWFCSDYDTEVVRVCHLTGDVLGVLFIRMNAEQVKGSAVDDAAPHPDREDVRNFYETQCLYIWSPSKSEVFLEGFKSLEKVPMVTSRFWCPAVKEAKNLRAKAPSAVLEPPPPRAMTHKVPCIEGVVFVSAENIIDHENLIGFRRS</sequence>
<evidence type="ECO:0000313" key="4">
    <source>
        <dbReference type="Proteomes" id="UP001307889"/>
    </source>
</evidence>
<evidence type="ECO:0000313" key="3">
    <source>
        <dbReference type="EMBL" id="BET02244.1"/>
    </source>
</evidence>
<organism evidence="3 4">
    <name type="scientific">Nesidiocoris tenuis</name>
    <dbReference type="NCBI Taxonomy" id="355587"/>
    <lineage>
        <taxon>Eukaryota</taxon>
        <taxon>Metazoa</taxon>
        <taxon>Ecdysozoa</taxon>
        <taxon>Arthropoda</taxon>
        <taxon>Hexapoda</taxon>
        <taxon>Insecta</taxon>
        <taxon>Pterygota</taxon>
        <taxon>Neoptera</taxon>
        <taxon>Paraneoptera</taxon>
        <taxon>Hemiptera</taxon>
        <taxon>Heteroptera</taxon>
        <taxon>Panheteroptera</taxon>
        <taxon>Cimicomorpha</taxon>
        <taxon>Miridae</taxon>
        <taxon>Dicyphina</taxon>
        <taxon>Nesidiocoris</taxon>
    </lineage>
</organism>
<evidence type="ECO:0000256" key="1">
    <source>
        <dbReference type="SAM" id="MobiDB-lite"/>
    </source>
</evidence>
<feature type="region of interest" description="Disordered" evidence="1">
    <location>
        <begin position="526"/>
        <end position="562"/>
    </location>
</feature>